<keyword evidence="2 5" id="KW-0255">Endonuclease</keyword>
<dbReference type="NCBIfam" id="TIGR00277">
    <property type="entry name" value="HDIG"/>
    <property type="match status" value="1"/>
</dbReference>
<accession>A0ABY5VI46</accession>
<gene>
    <name evidence="5 9" type="primary">rny</name>
    <name evidence="9" type="ORF">NQ502_02025</name>
</gene>
<evidence type="ECO:0000256" key="2">
    <source>
        <dbReference type="ARBA" id="ARBA00022759"/>
    </source>
</evidence>
<dbReference type="HAMAP" id="MF_00335">
    <property type="entry name" value="RNase_Y"/>
    <property type="match status" value="1"/>
</dbReference>
<keyword evidence="4 5" id="KW-0694">RNA-binding</keyword>
<comment type="similarity">
    <text evidence="5">Belongs to the RNase Y family.</text>
</comment>
<dbReference type="NCBIfam" id="TIGR03319">
    <property type="entry name" value="RNase_Y"/>
    <property type="match status" value="1"/>
</dbReference>
<reference evidence="9" key="1">
    <citation type="journal article" date="2022" name="Cell">
        <title>Design, construction, and in vivo augmentation of a complex gut microbiome.</title>
        <authorList>
            <person name="Cheng A.G."/>
            <person name="Ho P.Y."/>
            <person name="Aranda-Diaz A."/>
            <person name="Jain S."/>
            <person name="Yu F.B."/>
            <person name="Meng X."/>
            <person name="Wang M."/>
            <person name="Iakiviak M."/>
            <person name="Nagashima K."/>
            <person name="Zhao A."/>
            <person name="Murugkar P."/>
            <person name="Patil A."/>
            <person name="Atabakhsh K."/>
            <person name="Weakley A."/>
            <person name="Yan J."/>
            <person name="Brumbaugh A.R."/>
            <person name="Higginbottom S."/>
            <person name="Dimas A."/>
            <person name="Shiver A.L."/>
            <person name="Deutschbauer A."/>
            <person name="Neff N."/>
            <person name="Sonnenburg J.L."/>
            <person name="Huang K.C."/>
            <person name="Fischbach M.A."/>
        </authorList>
    </citation>
    <scope>NUCLEOTIDE SEQUENCE</scope>
    <source>
        <strain evidence="9">DSM 19829</strain>
    </source>
</reference>
<evidence type="ECO:0000256" key="7">
    <source>
        <dbReference type="SAM" id="Coils"/>
    </source>
</evidence>
<comment type="function">
    <text evidence="5">Endoribonuclease that initiates mRNA decay.</text>
</comment>
<dbReference type="CDD" id="cd22431">
    <property type="entry name" value="KH-I_RNaseY"/>
    <property type="match status" value="1"/>
</dbReference>
<proteinExistence type="inferred from homology"/>
<evidence type="ECO:0000256" key="6">
    <source>
        <dbReference type="NCBIfam" id="TIGR03319"/>
    </source>
</evidence>
<name>A0ABY5VI46_9FIRM</name>
<dbReference type="InterPro" id="IPR036612">
    <property type="entry name" value="KH_dom_type_1_sf"/>
</dbReference>
<keyword evidence="1 5" id="KW-0540">Nuclease</keyword>
<dbReference type="InterPro" id="IPR003607">
    <property type="entry name" value="HD/PDEase_dom"/>
</dbReference>
<dbReference type="Pfam" id="PF01966">
    <property type="entry name" value="HD"/>
    <property type="match status" value="1"/>
</dbReference>
<protein>
    <recommendedName>
        <fullName evidence="5 6">Ribonuclease Y</fullName>
        <shortName evidence="5">RNase Y</shortName>
        <ecNumber evidence="5 6">3.1.-.-</ecNumber>
    </recommendedName>
</protein>
<dbReference type="RefSeq" id="WP_044983108.1">
    <property type="nucleotide sequence ID" value="NZ_CABLBR010000007.1"/>
</dbReference>
<dbReference type="SMART" id="SM00471">
    <property type="entry name" value="HDc"/>
    <property type="match status" value="1"/>
</dbReference>
<dbReference type="Pfam" id="PF12072">
    <property type="entry name" value="RNase_Y_N"/>
    <property type="match status" value="1"/>
</dbReference>
<dbReference type="EC" id="3.1.-.-" evidence="5 6"/>
<dbReference type="CDD" id="cd00077">
    <property type="entry name" value="HDc"/>
    <property type="match status" value="1"/>
</dbReference>
<keyword evidence="7" id="KW-0175">Coiled coil</keyword>
<feature type="domain" description="HD" evidence="8">
    <location>
        <begin position="335"/>
        <end position="428"/>
    </location>
</feature>
<dbReference type="EMBL" id="CP102290">
    <property type="protein sequence ID" value="UWP59863.1"/>
    <property type="molecule type" value="Genomic_DNA"/>
</dbReference>
<keyword evidence="10" id="KW-1185">Reference proteome</keyword>
<evidence type="ECO:0000256" key="4">
    <source>
        <dbReference type="ARBA" id="ARBA00022884"/>
    </source>
</evidence>
<dbReference type="SUPFAM" id="SSF109604">
    <property type="entry name" value="HD-domain/PDEase-like"/>
    <property type="match status" value="1"/>
</dbReference>
<dbReference type="PROSITE" id="PS50084">
    <property type="entry name" value="KH_TYPE_1"/>
    <property type="match status" value="1"/>
</dbReference>
<dbReference type="InterPro" id="IPR022711">
    <property type="entry name" value="RNase_Y_N"/>
</dbReference>
<keyword evidence="3 5" id="KW-0378">Hydrolase</keyword>
<evidence type="ECO:0000259" key="8">
    <source>
        <dbReference type="PROSITE" id="PS51831"/>
    </source>
</evidence>
<evidence type="ECO:0000256" key="3">
    <source>
        <dbReference type="ARBA" id="ARBA00022801"/>
    </source>
</evidence>
<sequence length="519" mass="58026">MGTIIISVIVAIVITLLIAVPITCKVAVSNKVKQDAEKVGTAEEKARSIIDEALKTAETKKREALLEAKEESLRTKNELEKETKERRAELQKYEKRVLSKEESVDRKSDALERREAEYANKEEQLRKKEKKVDELHAQGVQELERISGLTSEQAKDYLLKAVEDEVKIDTAKLYKELESKAKEEANRKAKDYVVTAIQKCAVDHVAESTISVVQLPNDEMKGRIIGREGRNIRTLETLTGIDLIIDDTPEAVVLSGFDPIRREVARIALEKLIVDGRIHPARIEEMVEKARKEVETMIREEGEAATLEVGVHGIHPELIRLLGRMQFRSSYGQNALKHSIEVAQLAGLLAAEVGADIRTAKRAGLLHDIGKSIDHEVEGSHIQIGVDLCRKYKESSLIINAVEAHHGDVEPESLIACLVQAADAISAARPGARRETLETYTNRLKQLEDITNSFKGVDKSFAIQAGREVRVMVLPDHVNDTDMVLLARDISKQIESELEYPGQIKVNVIRESRVVDYAK</sequence>
<dbReference type="Gene3D" id="1.10.3210.10">
    <property type="entry name" value="Hypothetical protein af1432"/>
    <property type="match status" value="1"/>
</dbReference>
<dbReference type="SUPFAM" id="SSF54791">
    <property type="entry name" value="Eukaryotic type KH-domain (KH-domain type I)"/>
    <property type="match status" value="1"/>
</dbReference>
<dbReference type="PROSITE" id="PS51831">
    <property type="entry name" value="HD"/>
    <property type="match status" value="1"/>
</dbReference>
<dbReference type="PANTHER" id="PTHR12826">
    <property type="entry name" value="RIBONUCLEASE Y"/>
    <property type="match status" value="1"/>
</dbReference>
<evidence type="ECO:0000313" key="10">
    <source>
        <dbReference type="Proteomes" id="UP001060164"/>
    </source>
</evidence>
<feature type="coiled-coil region" evidence="7">
    <location>
        <begin position="54"/>
        <end position="138"/>
    </location>
</feature>
<dbReference type="SMART" id="SM00322">
    <property type="entry name" value="KH"/>
    <property type="match status" value="1"/>
</dbReference>
<dbReference type="PANTHER" id="PTHR12826:SF15">
    <property type="entry name" value="RIBONUCLEASE Y"/>
    <property type="match status" value="1"/>
</dbReference>
<dbReference type="InterPro" id="IPR004087">
    <property type="entry name" value="KH_dom"/>
</dbReference>
<evidence type="ECO:0000313" key="9">
    <source>
        <dbReference type="EMBL" id="UWP59863.1"/>
    </source>
</evidence>
<dbReference type="InterPro" id="IPR006674">
    <property type="entry name" value="HD_domain"/>
</dbReference>
<dbReference type="Pfam" id="PF00013">
    <property type="entry name" value="KH_1"/>
    <property type="match status" value="1"/>
</dbReference>
<evidence type="ECO:0000256" key="5">
    <source>
        <dbReference type="HAMAP-Rule" id="MF_00335"/>
    </source>
</evidence>
<dbReference type="Gene3D" id="3.30.1370.10">
    <property type="entry name" value="K Homology domain, type 1"/>
    <property type="match status" value="1"/>
</dbReference>
<dbReference type="InterPro" id="IPR004088">
    <property type="entry name" value="KH_dom_type_1"/>
</dbReference>
<dbReference type="InterPro" id="IPR017705">
    <property type="entry name" value="Ribonuclease_Y"/>
</dbReference>
<organism evidence="9 10">
    <name type="scientific">Ruminococcus gauvreauii</name>
    <dbReference type="NCBI Taxonomy" id="438033"/>
    <lineage>
        <taxon>Bacteria</taxon>
        <taxon>Bacillati</taxon>
        <taxon>Bacillota</taxon>
        <taxon>Clostridia</taxon>
        <taxon>Eubacteriales</taxon>
        <taxon>Oscillospiraceae</taxon>
        <taxon>Ruminococcus</taxon>
    </lineage>
</organism>
<dbReference type="Proteomes" id="UP001060164">
    <property type="component" value="Chromosome"/>
</dbReference>
<dbReference type="InterPro" id="IPR006675">
    <property type="entry name" value="HDIG_dom"/>
</dbReference>
<evidence type="ECO:0000256" key="1">
    <source>
        <dbReference type="ARBA" id="ARBA00022722"/>
    </source>
</evidence>